<dbReference type="CDD" id="cd12148">
    <property type="entry name" value="fungal_TF_MHR"/>
    <property type="match status" value="1"/>
</dbReference>
<accession>A0ABR2UER0</accession>
<dbReference type="Pfam" id="PF04082">
    <property type="entry name" value="Fungal_trans"/>
    <property type="match status" value="1"/>
</dbReference>
<evidence type="ECO:0000256" key="2">
    <source>
        <dbReference type="SAM" id="Phobius"/>
    </source>
</evidence>
<dbReference type="SMART" id="SM00906">
    <property type="entry name" value="Fungal_trans"/>
    <property type="match status" value="1"/>
</dbReference>
<evidence type="ECO:0000259" key="3">
    <source>
        <dbReference type="SMART" id="SM00906"/>
    </source>
</evidence>
<evidence type="ECO:0000256" key="1">
    <source>
        <dbReference type="ARBA" id="ARBA00023242"/>
    </source>
</evidence>
<protein>
    <submittedName>
        <fullName evidence="4">Fungal-specific transcription factor domain-containing protein</fullName>
    </submittedName>
</protein>
<keyword evidence="2" id="KW-1133">Transmembrane helix</keyword>
<keyword evidence="2" id="KW-0472">Membrane</keyword>
<evidence type="ECO:0000313" key="5">
    <source>
        <dbReference type="Proteomes" id="UP001408356"/>
    </source>
</evidence>
<comment type="caution">
    <text evidence="4">The sequence shown here is derived from an EMBL/GenBank/DDBJ whole genome shotgun (WGS) entry which is preliminary data.</text>
</comment>
<keyword evidence="5" id="KW-1185">Reference proteome</keyword>
<dbReference type="InterPro" id="IPR007219">
    <property type="entry name" value="XnlR_reg_dom"/>
</dbReference>
<dbReference type="EMBL" id="JARVKF010000445">
    <property type="protein sequence ID" value="KAK9412986.1"/>
    <property type="molecule type" value="Genomic_DNA"/>
</dbReference>
<evidence type="ECO:0000313" key="4">
    <source>
        <dbReference type="EMBL" id="KAK9412986.1"/>
    </source>
</evidence>
<dbReference type="PANTHER" id="PTHR46910">
    <property type="entry name" value="TRANSCRIPTION FACTOR PDR1"/>
    <property type="match status" value="1"/>
</dbReference>
<reference evidence="4 5" key="1">
    <citation type="journal article" date="2024" name="J. Plant Pathol.">
        <title>Sequence and assembly of the genome of Seiridium unicorne, isolate CBS 538.82, causal agent of cypress canker disease.</title>
        <authorList>
            <person name="Scali E."/>
            <person name="Rocca G.D."/>
            <person name="Danti R."/>
            <person name="Garbelotto M."/>
            <person name="Barberini S."/>
            <person name="Baroncelli R."/>
            <person name="Emiliani G."/>
        </authorList>
    </citation>
    <scope>NUCLEOTIDE SEQUENCE [LARGE SCALE GENOMIC DNA]</scope>
    <source>
        <strain evidence="4 5">BM-138-508</strain>
    </source>
</reference>
<organism evidence="4 5">
    <name type="scientific">Seiridium unicorne</name>
    <dbReference type="NCBI Taxonomy" id="138068"/>
    <lineage>
        <taxon>Eukaryota</taxon>
        <taxon>Fungi</taxon>
        <taxon>Dikarya</taxon>
        <taxon>Ascomycota</taxon>
        <taxon>Pezizomycotina</taxon>
        <taxon>Sordariomycetes</taxon>
        <taxon>Xylariomycetidae</taxon>
        <taxon>Amphisphaeriales</taxon>
        <taxon>Sporocadaceae</taxon>
        <taxon>Seiridium</taxon>
    </lineage>
</organism>
<sequence>MSSWNEPSLDLMDLVVPKRNIAPYFPRYRDLPSKSSALILIEEGFRSFNRYFPIFDEQKFMTSFDARYSAAGLQDLAWWACVNVALSMGHAFRAIRTSRSKHDMALSYGYIQNVLGVVSQLIALPGSLAVIQSLLGTILILEGTPNSQMCPVLMATAMGMIQAMGLHRRDRDPPGLSLSEIEERRNVFWIAYWIEKNISCLRRQASVQDDDDIDVELPTGIVSEPHLLSHGPATINILNSRIGLAIIQGQIYKRLFSVQAQRQSKAQRAAAALDLSGLLACWRASVPFDFEESSMTSLRLPLPEDVLQIIILHTVYANSVITVDRHLPQRGNPAPGPADIYTYTLPSESVCLIDSRKAIQLLQKIPRGKYAFVWLLVGSFFEAVTVLLHNVIINPFHTRARSDILLIEPFLALLEVLDDGGDNAELQRMRKECNSLIQNAIAAVESVEDTIIVNY</sequence>
<proteinExistence type="predicted"/>
<gene>
    <name evidence="4" type="ORF">SUNI508_12181</name>
</gene>
<dbReference type="Proteomes" id="UP001408356">
    <property type="component" value="Unassembled WGS sequence"/>
</dbReference>
<feature type="transmembrane region" description="Helical" evidence="2">
    <location>
        <begin position="370"/>
        <end position="392"/>
    </location>
</feature>
<keyword evidence="1" id="KW-0539">Nucleus</keyword>
<feature type="domain" description="Xylanolytic transcriptional activator regulatory" evidence="3">
    <location>
        <begin position="150"/>
        <end position="224"/>
    </location>
</feature>
<name>A0ABR2UER0_9PEZI</name>
<keyword evidence="2" id="KW-0812">Transmembrane</keyword>
<dbReference type="InterPro" id="IPR050987">
    <property type="entry name" value="AtrR-like"/>
</dbReference>
<dbReference type="PANTHER" id="PTHR46910:SF25">
    <property type="entry name" value="ABC-TRANSPORTER-REGULATING TRANSCRIPTION FACTOR"/>
    <property type="match status" value="1"/>
</dbReference>